<dbReference type="EMBL" id="JADFTS010000005">
    <property type="protein sequence ID" value="KAF9605420.1"/>
    <property type="molecule type" value="Genomic_DNA"/>
</dbReference>
<dbReference type="GO" id="GO:0004674">
    <property type="term" value="F:protein serine/threonine kinase activity"/>
    <property type="evidence" value="ECO:0007669"/>
    <property type="project" value="UniProtKB-KW"/>
</dbReference>
<dbReference type="InterPro" id="IPR050494">
    <property type="entry name" value="Ser_Thr_dual-spec_kinase"/>
</dbReference>
<dbReference type="InterPro" id="IPR000719">
    <property type="entry name" value="Prot_kinase_dom"/>
</dbReference>
<proteinExistence type="predicted"/>
<dbReference type="OrthoDB" id="3967at2759"/>
<dbReference type="InterPro" id="IPR011009">
    <property type="entry name" value="Kinase-like_dom_sf"/>
</dbReference>
<dbReference type="PROSITE" id="PS50011">
    <property type="entry name" value="PROTEIN_KINASE_DOM"/>
    <property type="match status" value="1"/>
</dbReference>
<dbReference type="SUPFAM" id="SSF56112">
    <property type="entry name" value="Protein kinase-like (PK-like)"/>
    <property type="match status" value="1"/>
</dbReference>
<sequence length="306" mass="35426">MKLDNILVNEAMEVLKLCDFGNAMFAEKNEITPYLVSCFYRAPEIILDWPYDHPVDMWSVGCCLYELYMGKILFPGPSKNDMLRLHMELKGPFPKKMLYKGAFTDQHFYHDFNFHATEEDHVTKKIVKRLLLNIKPRDISARIAGSQGEEDRNILANFKDLLGKNFLLDPNKRMTADQALNHPFITGKWEAYQSLVIVEKRTSQLSEQWLRHVPTWMHSEPLNPKYSQHSQPVVLVQERSTCLSRILTSLMVGIARGALTTFIVLFMRAIFANRPAEYPVHPMEYGYEKIKIVVEKGSNDVKKVET</sequence>
<dbReference type="Proteomes" id="UP000631114">
    <property type="component" value="Unassembled WGS sequence"/>
</dbReference>
<evidence type="ECO:0000256" key="5">
    <source>
        <dbReference type="ARBA" id="ARBA00022840"/>
    </source>
</evidence>
<evidence type="ECO:0000313" key="7">
    <source>
        <dbReference type="EMBL" id="KAF9605420.1"/>
    </source>
</evidence>
<keyword evidence="2" id="KW-0808">Transferase</keyword>
<keyword evidence="1" id="KW-0723">Serine/threonine-protein kinase</keyword>
<organism evidence="7 8">
    <name type="scientific">Coptis chinensis</name>
    <dbReference type="NCBI Taxonomy" id="261450"/>
    <lineage>
        <taxon>Eukaryota</taxon>
        <taxon>Viridiplantae</taxon>
        <taxon>Streptophyta</taxon>
        <taxon>Embryophyta</taxon>
        <taxon>Tracheophyta</taxon>
        <taxon>Spermatophyta</taxon>
        <taxon>Magnoliopsida</taxon>
        <taxon>Ranunculales</taxon>
        <taxon>Ranunculaceae</taxon>
        <taxon>Coptidoideae</taxon>
        <taxon>Coptis</taxon>
    </lineage>
</organism>
<keyword evidence="4" id="KW-0418">Kinase</keyword>
<dbReference type="GO" id="GO:0005524">
    <property type="term" value="F:ATP binding"/>
    <property type="evidence" value="ECO:0007669"/>
    <property type="project" value="UniProtKB-KW"/>
</dbReference>
<protein>
    <recommendedName>
        <fullName evidence="6">Protein kinase domain-containing protein</fullName>
    </recommendedName>
</protein>
<dbReference type="Gene3D" id="1.10.510.10">
    <property type="entry name" value="Transferase(Phosphotransferase) domain 1"/>
    <property type="match status" value="1"/>
</dbReference>
<gene>
    <name evidence="7" type="ORF">IFM89_017159</name>
</gene>
<dbReference type="AlphaFoldDB" id="A0A835HR28"/>
<evidence type="ECO:0000256" key="4">
    <source>
        <dbReference type="ARBA" id="ARBA00022777"/>
    </source>
</evidence>
<name>A0A835HR28_9MAGN</name>
<evidence type="ECO:0000259" key="6">
    <source>
        <dbReference type="PROSITE" id="PS50011"/>
    </source>
</evidence>
<accession>A0A835HR28</accession>
<dbReference type="Pfam" id="PF00069">
    <property type="entry name" value="Pkinase"/>
    <property type="match status" value="1"/>
</dbReference>
<keyword evidence="5" id="KW-0067">ATP-binding</keyword>
<dbReference type="PANTHER" id="PTHR24058">
    <property type="entry name" value="DUAL SPECIFICITY PROTEIN KINASE"/>
    <property type="match status" value="1"/>
</dbReference>
<keyword evidence="8" id="KW-1185">Reference proteome</keyword>
<keyword evidence="3" id="KW-0547">Nucleotide-binding</keyword>
<evidence type="ECO:0000313" key="8">
    <source>
        <dbReference type="Proteomes" id="UP000631114"/>
    </source>
</evidence>
<dbReference type="PANTHER" id="PTHR24058:SF103">
    <property type="entry name" value="SERINE_THREONINE-PROTEIN KINASE PRP4 HOMOLOG"/>
    <property type="match status" value="1"/>
</dbReference>
<evidence type="ECO:0000256" key="2">
    <source>
        <dbReference type="ARBA" id="ARBA00022679"/>
    </source>
</evidence>
<evidence type="ECO:0000256" key="1">
    <source>
        <dbReference type="ARBA" id="ARBA00022527"/>
    </source>
</evidence>
<feature type="domain" description="Protein kinase" evidence="6">
    <location>
        <begin position="1"/>
        <end position="185"/>
    </location>
</feature>
<reference evidence="7 8" key="1">
    <citation type="submission" date="2020-10" db="EMBL/GenBank/DDBJ databases">
        <title>The Coptis chinensis genome and diversification of protoberbering-type alkaloids.</title>
        <authorList>
            <person name="Wang B."/>
            <person name="Shu S."/>
            <person name="Song C."/>
            <person name="Liu Y."/>
        </authorList>
    </citation>
    <scope>NUCLEOTIDE SEQUENCE [LARGE SCALE GENOMIC DNA]</scope>
    <source>
        <strain evidence="7">HL-2020</strain>
        <tissue evidence="7">Leaf</tissue>
    </source>
</reference>
<dbReference type="SMART" id="SM00220">
    <property type="entry name" value="S_TKc"/>
    <property type="match status" value="1"/>
</dbReference>
<evidence type="ECO:0000256" key="3">
    <source>
        <dbReference type="ARBA" id="ARBA00022741"/>
    </source>
</evidence>
<comment type="caution">
    <text evidence="7">The sequence shown here is derived from an EMBL/GenBank/DDBJ whole genome shotgun (WGS) entry which is preliminary data.</text>
</comment>